<organism evidence="5 6">
    <name type="scientific">Pseudoduganella umbonata</name>
    <dbReference type="NCBI Taxonomy" id="864828"/>
    <lineage>
        <taxon>Bacteria</taxon>
        <taxon>Pseudomonadati</taxon>
        <taxon>Pseudomonadota</taxon>
        <taxon>Betaproteobacteria</taxon>
        <taxon>Burkholderiales</taxon>
        <taxon>Oxalobacteraceae</taxon>
        <taxon>Telluria group</taxon>
        <taxon>Pseudoduganella</taxon>
    </lineage>
</organism>
<dbReference type="AlphaFoldDB" id="A0A7W5ECR5"/>
<feature type="domain" description="Calx-beta" evidence="4">
    <location>
        <begin position="152"/>
        <end position="247"/>
    </location>
</feature>
<dbReference type="GO" id="GO:0004930">
    <property type="term" value="F:G protein-coupled receptor activity"/>
    <property type="evidence" value="ECO:0007669"/>
    <property type="project" value="InterPro"/>
</dbReference>
<protein>
    <recommendedName>
        <fullName evidence="4">Calx-beta domain-containing protein</fullName>
    </recommendedName>
</protein>
<evidence type="ECO:0000313" key="5">
    <source>
        <dbReference type="EMBL" id="MBB3222435.1"/>
    </source>
</evidence>
<sequence length="1127" mass="110539">MPITTVSVSFANGFVGNAVRNNEAGNASLTSSLGWSKLQFEQATDNGQFGGAQGNDLSGTILVTDAAGVQHRIEGVINWRAPSGTVSTMVFYAKGSGHTLATTGGGTYYIDPWTEANGDARSFVGLTFNGQALSISNGAVSGNAATQGLLSALNTYLNNQPKLTVGDATVDEGAGTATVTVTLSRTTTDTVTVRYTSADGTATAGSDYAAVTGTLTFAPGETTKTITVPVTDTAAIDGARNASIILSDSTFAAITDNTGVVTINDNDATVPVPATVASVVAEDGAYPGAMPVDSTVGEGGSLVYTVVLSGTGGEHSLVRGGTAATADLGTLAFSDGVAWKNGNPASGIVVVPNGVGSFKVTLPTADDSAIETTETAVLTVGDVSATGTITDNDSQSVATVIAEDAAHTGATPVDNAVIEGAALVYTVALNSASPAAVEYSLALGGTAAPGDLGTLSFSDGVTWKNGNPASGTVVVPAGVAAFTVTLPTVDDALVENAESAMLAVGGVSATGTITDNDSRSITAIVAEDAANIGANPVDSAVVEGHTLRYTVSMNAAGVTDGEYALTLSGSAATADLGAIAFSNGVTWKNGDPATGIVIVPAAVTSFTVDVATSDDTLVETAETVVITLGGIVASGTVTDNDAPAIATVVAFDATQPASGATSVTEGVALAYAVTLNTAGVSPVEFTLALGGTAAVGDLGSLSFSDGVTWKNGNPASGTVVVPTGVAAFTVTLPTVDDVLVESAESAVLAVGGVSATGTISDNDSRSITAVVAEDAANIGANPVDSAVVEGHTLRYTVSMNAAGVTDGEYALTLSGSAATADLGTIAFSNGVTWKNGDPASGIVIVPAAVTSFTVDVATSDDTLVETAETVVITLGGIVASGTVTDNDAPAIATVVAFDAAQPASGATSVTEGAALAYAVTLNTAGVSPVEFTLALGGTASSGDLGSLSFSDGVTWKNGNPASGTVVVPAGVAAFTVTLPTVDDALVESAESAVLAVGGVSATGTITDNDSRSITAIVAEDAANIGANPVDSAVVEGNTLRYTVSMNAAGVTDGEYALTLSGSAATADLGAIAFSNGVTWKNGDPAMGIVIVPAAVTSFTVDVATSDDTVVETAETVVITLGGIVASG</sequence>
<evidence type="ECO:0000259" key="4">
    <source>
        <dbReference type="SMART" id="SM00237"/>
    </source>
</evidence>
<evidence type="ECO:0000256" key="2">
    <source>
        <dbReference type="ARBA" id="ARBA00022737"/>
    </source>
</evidence>
<dbReference type="EMBL" id="JACHXS010000005">
    <property type="protein sequence ID" value="MBB3222435.1"/>
    <property type="molecule type" value="Genomic_DNA"/>
</dbReference>
<dbReference type="Gene3D" id="2.60.40.2030">
    <property type="match status" value="5"/>
</dbReference>
<comment type="caution">
    <text evidence="5">The sequence shown here is derived from an EMBL/GenBank/DDBJ whole genome shotgun (WGS) entry which is preliminary data.</text>
</comment>
<proteinExistence type="predicted"/>
<feature type="non-terminal residue" evidence="5">
    <location>
        <position position="1127"/>
    </location>
</feature>
<dbReference type="RefSeq" id="WP_221403867.1">
    <property type="nucleotide sequence ID" value="NZ_JACHXS010000005.1"/>
</dbReference>
<evidence type="ECO:0000256" key="1">
    <source>
        <dbReference type="ARBA" id="ARBA00022729"/>
    </source>
</evidence>
<evidence type="ECO:0000313" key="6">
    <source>
        <dbReference type="Proteomes" id="UP000584325"/>
    </source>
</evidence>
<accession>A0A7W5ECR5</accession>
<dbReference type="InterPro" id="IPR038081">
    <property type="entry name" value="CalX-like_sf"/>
</dbReference>
<dbReference type="Proteomes" id="UP000584325">
    <property type="component" value="Unassembled WGS sequence"/>
</dbReference>
<keyword evidence="1" id="KW-0732">Signal</keyword>
<evidence type="ECO:0000256" key="3">
    <source>
        <dbReference type="ARBA" id="ARBA00022837"/>
    </source>
</evidence>
<dbReference type="SUPFAM" id="SSF141072">
    <property type="entry name" value="CalX-like"/>
    <property type="match status" value="8"/>
</dbReference>
<name>A0A7W5ECR5_9BURK</name>
<keyword evidence="2" id="KW-0677">Repeat</keyword>
<dbReference type="GO" id="GO:0016020">
    <property type="term" value="C:membrane"/>
    <property type="evidence" value="ECO:0007669"/>
    <property type="project" value="InterPro"/>
</dbReference>
<dbReference type="InterPro" id="IPR003644">
    <property type="entry name" value="Calx_beta"/>
</dbReference>
<dbReference type="PANTHER" id="PTHR46682:SF1">
    <property type="entry name" value="ADHESION G-PROTEIN COUPLED RECEPTOR V1"/>
    <property type="match status" value="1"/>
</dbReference>
<dbReference type="InterPro" id="IPR026919">
    <property type="entry name" value="ADGRV1"/>
</dbReference>
<dbReference type="SMART" id="SM00237">
    <property type="entry name" value="Calx_beta"/>
    <property type="match status" value="1"/>
</dbReference>
<dbReference type="Pfam" id="PF03160">
    <property type="entry name" value="Calx-beta"/>
    <property type="match status" value="1"/>
</dbReference>
<keyword evidence="3" id="KW-0106">Calcium</keyword>
<gene>
    <name evidence="5" type="ORF">FHS02_003254</name>
</gene>
<reference evidence="5 6" key="1">
    <citation type="submission" date="2020-08" db="EMBL/GenBank/DDBJ databases">
        <title>Genomic Encyclopedia of Type Strains, Phase III (KMG-III): the genomes of soil and plant-associated and newly described type strains.</title>
        <authorList>
            <person name="Whitman W."/>
        </authorList>
    </citation>
    <scope>NUCLEOTIDE SEQUENCE [LARGE SCALE GENOMIC DNA]</scope>
    <source>
        <strain evidence="5 6">CECT 7753</strain>
    </source>
</reference>
<dbReference type="PANTHER" id="PTHR46682">
    <property type="entry name" value="ADHESION G-PROTEIN COUPLED RECEPTOR V1"/>
    <property type="match status" value="1"/>
</dbReference>